<proteinExistence type="predicted"/>
<gene>
    <name evidence="2" type="ORF">MN202_13300</name>
</gene>
<evidence type="ECO:0000256" key="1">
    <source>
        <dbReference type="SAM" id="MobiDB-lite"/>
    </source>
</evidence>
<dbReference type="EMBL" id="JALAAR010000011">
    <property type="protein sequence ID" value="MEH8018211.1"/>
    <property type="molecule type" value="Genomic_DNA"/>
</dbReference>
<keyword evidence="3" id="KW-1185">Reference proteome</keyword>
<sequence length="55" mass="6409">MSSIPFSVVKAQLFREAMKTYIRVQAERSLAVLGGTTPEMPQPKRRFNREFKQHD</sequence>
<accession>A0ABU8C8B9</accession>
<dbReference type="RefSeq" id="WP_335736619.1">
    <property type="nucleotide sequence ID" value="NZ_JALAAR010000011.1"/>
</dbReference>
<feature type="region of interest" description="Disordered" evidence="1">
    <location>
        <begin position="34"/>
        <end position="55"/>
    </location>
</feature>
<organism evidence="2 3">
    <name type="scientific">Rheinheimera muenzenbergensis</name>
    <dbReference type="NCBI Taxonomy" id="1193628"/>
    <lineage>
        <taxon>Bacteria</taxon>
        <taxon>Pseudomonadati</taxon>
        <taxon>Pseudomonadota</taxon>
        <taxon>Gammaproteobacteria</taxon>
        <taxon>Chromatiales</taxon>
        <taxon>Chromatiaceae</taxon>
        <taxon>Rheinheimera</taxon>
    </lineage>
</organism>
<reference evidence="2 3" key="1">
    <citation type="journal article" date="2023" name="Ecotoxicol. Environ. Saf.">
        <title>Mercury remediation potential of mercury-resistant strain Rheinheimera metallidurans sp. nov. isolated from a municipal waste dumping site.</title>
        <authorList>
            <person name="Yadav V."/>
            <person name="Manjhi A."/>
            <person name="Vadakedath N."/>
        </authorList>
    </citation>
    <scope>NUCLEOTIDE SEQUENCE [LARGE SCALE GENOMIC DNA]</scope>
    <source>
        <strain evidence="2 3">E-49</strain>
    </source>
</reference>
<evidence type="ECO:0000313" key="3">
    <source>
        <dbReference type="Proteomes" id="UP001375382"/>
    </source>
</evidence>
<comment type="caution">
    <text evidence="2">The sequence shown here is derived from an EMBL/GenBank/DDBJ whole genome shotgun (WGS) entry which is preliminary data.</text>
</comment>
<evidence type="ECO:0000313" key="2">
    <source>
        <dbReference type="EMBL" id="MEH8018211.1"/>
    </source>
</evidence>
<protein>
    <submittedName>
        <fullName evidence="2">Uncharacterized protein</fullName>
    </submittedName>
</protein>
<dbReference type="Proteomes" id="UP001375382">
    <property type="component" value="Unassembled WGS sequence"/>
</dbReference>
<name>A0ABU8C8B9_9GAMM</name>